<reference evidence="2 3" key="1">
    <citation type="submission" date="2022-11" db="EMBL/GenBank/DDBJ databases">
        <title>Whole genome sequence of Eschrichtius robustus ER-17-0199.</title>
        <authorList>
            <person name="Bruniche-Olsen A."/>
            <person name="Black A.N."/>
            <person name="Fields C.J."/>
            <person name="Walden K."/>
            <person name="Dewoody J.A."/>
        </authorList>
    </citation>
    <scope>NUCLEOTIDE SEQUENCE [LARGE SCALE GENOMIC DNA]</scope>
    <source>
        <strain evidence="2">ER-17-0199</strain>
        <tissue evidence="2">Blubber</tissue>
    </source>
</reference>
<gene>
    <name evidence="2" type="ORF">J1605_021237</name>
</gene>
<comment type="caution">
    <text evidence="2">The sequence shown here is derived from an EMBL/GenBank/DDBJ whole genome shotgun (WGS) entry which is preliminary data.</text>
</comment>
<keyword evidence="3" id="KW-1185">Reference proteome</keyword>
<proteinExistence type="predicted"/>
<dbReference type="AlphaFoldDB" id="A0AB34HGQ8"/>
<dbReference type="EMBL" id="JAIQCJ010001330">
    <property type="protein sequence ID" value="KAJ8790809.1"/>
    <property type="molecule type" value="Genomic_DNA"/>
</dbReference>
<evidence type="ECO:0000313" key="3">
    <source>
        <dbReference type="Proteomes" id="UP001159641"/>
    </source>
</evidence>
<protein>
    <submittedName>
        <fullName evidence="2">Uncharacterized protein</fullName>
    </submittedName>
</protein>
<sequence>MLVLEAQEPNVERYTKVAAAAQNAIQCYRVIYDEKKRATTQTSLDRFFKRVDRIEASKEPEPVPSTSGMSDIAACPPSPIADNPSALPSPTSSNQQLFLPVSSMPAPVCQLSYCTIVLYKEQQQTAAPPGNLLEVQNLEPHPRHPDDKFHRTRCSRPESINKKDEQKDGKGLVSALKETQMSLIYDGIKVQKGASLVAQWLRICLSMQGTRVRALVWEDPTCRGATKSVRHNY</sequence>
<feature type="region of interest" description="Disordered" evidence="1">
    <location>
        <begin position="141"/>
        <end position="169"/>
    </location>
</feature>
<evidence type="ECO:0000313" key="2">
    <source>
        <dbReference type="EMBL" id="KAJ8790809.1"/>
    </source>
</evidence>
<name>A0AB34HGQ8_ESCRO</name>
<evidence type="ECO:0000256" key="1">
    <source>
        <dbReference type="SAM" id="MobiDB-lite"/>
    </source>
</evidence>
<organism evidence="2 3">
    <name type="scientific">Eschrichtius robustus</name>
    <name type="common">California gray whale</name>
    <name type="synonym">Eschrichtius gibbosus</name>
    <dbReference type="NCBI Taxonomy" id="9764"/>
    <lineage>
        <taxon>Eukaryota</taxon>
        <taxon>Metazoa</taxon>
        <taxon>Chordata</taxon>
        <taxon>Craniata</taxon>
        <taxon>Vertebrata</taxon>
        <taxon>Euteleostomi</taxon>
        <taxon>Mammalia</taxon>
        <taxon>Eutheria</taxon>
        <taxon>Laurasiatheria</taxon>
        <taxon>Artiodactyla</taxon>
        <taxon>Whippomorpha</taxon>
        <taxon>Cetacea</taxon>
        <taxon>Mysticeti</taxon>
        <taxon>Eschrichtiidae</taxon>
        <taxon>Eschrichtius</taxon>
    </lineage>
</organism>
<accession>A0AB34HGQ8</accession>
<dbReference type="Proteomes" id="UP001159641">
    <property type="component" value="Unassembled WGS sequence"/>
</dbReference>